<dbReference type="AlphaFoldDB" id="A0ABD5YR45"/>
<feature type="compositionally biased region" description="Basic and acidic residues" evidence="1">
    <location>
        <begin position="166"/>
        <end position="179"/>
    </location>
</feature>
<feature type="compositionally biased region" description="Polar residues" evidence="1">
    <location>
        <begin position="195"/>
        <end position="207"/>
    </location>
</feature>
<evidence type="ECO:0000256" key="1">
    <source>
        <dbReference type="SAM" id="MobiDB-lite"/>
    </source>
</evidence>
<dbReference type="GeneID" id="76200605"/>
<gene>
    <name evidence="2" type="ORF">ACFQL7_14605</name>
</gene>
<accession>A0ABD5YR45</accession>
<evidence type="ECO:0000313" key="3">
    <source>
        <dbReference type="Proteomes" id="UP001596417"/>
    </source>
</evidence>
<feature type="compositionally biased region" description="Polar residues" evidence="1">
    <location>
        <begin position="41"/>
        <end position="57"/>
    </location>
</feature>
<proteinExistence type="predicted"/>
<dbReference type="RefSeq" id="WP_264555856.1">
    <property type="nucleotide sequence ID" value="NZ_CP109979.1"/>
</dbReference>
<reference evidence="2 3" key="1">
    <citation type="journal article" date="2019" name="Int. J. Syst. Evol. Microbiol.">
        <title>The Global Catalogue of Microorganisms (GCM) 10K type strain sequencing project: providing services to taxonomists for standard genome sequencing and annotation.</title>
        <authorList>
            <consortium name="The Broad Institute Genomics Platform"/>
            <consortium name="The Broad Institute Genome Sequencing Center for Infectious Disease"/>
            <person name="Wu L."/>
            <person name="Ma J."/>
        </authorList>
    </citation>
    <scope>NUCLEOTIDE SEQUENCE [LARGE SCALE GENOMIC DNA]</scope>
    <source>
        <strain evidence="2 3">RDMS1</strain>
    </source>
</reference>
<keyword evidence="3" id="KW-1185">Reference proteome</keyword>
<organism evidence="2 3">
    <name type="scientific">Halocatena marina</name>
    <dbReference type="NCBI Taxonomy" id="2934937"/>
    <lineage>
        <taxon>Archaea</taxon>
        <taxon>Methanobacteriati</taxon>
        <taxon>Methanobacteriota</taxon>
        <taxon>Stenosarchaea group</taxon>
        <taxon>Halobacteria</taxon>
        <taxon>Halobacteriales</taxon>
        <taxon>Natronomonadaceae</taxon>
        <taxon>Halocatena</taxon>
    </lineage>
</organism>
<protein>
    <submittedName>
        <fullName evidence="2">Uncharacterized protein</fullName>
    </submittedName>
</protein>
<name>A0ABD5YR45_9EURY</name>
<evidence type="ECO:0000313" key="2">
    <source>
        <dbReference type="EMBL" id="MFC7190932.1"/>
    </source>
</evidence>
<dbReference type="EMBL" id="JBHTAX010000001">
    <property type="protein sequence ID" value="MFC7190932.1"/>
    <property type="molecule type" value="Genomic_DNA"/>
</dbReference>
<sequence>MSKSERFKFGEITLPNASLPSSKDVYDAVKVMGKSGKKIDQQNQITDSVSPSGSESGQAAFLGDAHDEYSYCHFQYQLQTESRTIIAKNTRNHRESGTESAAVCSRVFYFENGQFAVESTRDDVDRRIPEFIGEITNTDTDGGYEFYDTVPIAAERRVWEHDLDNKSDSVDRKDNESGIHSRQQTSIDLTEETAYATSRETSDANQETDIVDEMAKKMHQLGAGTHDDQTGEIFASGTVVTTWSETDWPSDATTERRAETIREKIVPYLRQHS</sequence>
<feature type="region of interest" description="Disordered" evidence="1">
    <location>
        <begin position="37"/>
        <end position="58"/>
    </location>
</feature>
<feature type="region of interest" description="Disordered" evidence="1">
    <location>
        <begin position="166"/>
        <end position="207"/>
    </location>
</feature>
<comment type="caution">
    <text evidence="2">The sequence shown here is derived from an EMBL/GenBank/DDBJ whole genome shotgun (WGS) entry which is preliminary data.</text>
</comment>
<dbReference type="Proteomes" id="UP001596417">
    <property type="component" value="Unassembled WGS sequence"/>
</dbReference>